<reference evidence="6" key="1">
    <citation type="journal article" date="2019" name="Int. J. Syst. Evol. Microbiol.">
        <title>The Global Catalogue of Microorganisms (GCM) 10K type strain sequencing project: providing services to taxonomists for standard genome sequencing and annotation.</title>
        <authorList>
            <consortium name="The Broad Institute Genomics Platform"/>
            <consortium name="The Broad Institute Genome Sequencing Center for Infectious Disease"/>
            <person name="Wu L."/>
            <person name="Ma J."/>
        </authorList>
    </citation>
    <scope>NUCLEOTIDE SEQUENCE [LARGE SCALE GENOMIC DNA]</scope>
    <source>
        <strain evidence="6">CGMCC 4.7181</strain>
    </source>
</reference>
<dbReference type="SUPFAM" id="SSF51735">
    <property type="entry name" value="NAD(P)-binding Rossmann-fold domains"/>
    <property type="match status" value="1"/>
</dbReference>
<feature type="domain" description="Gfo/Idh/MocA-like oxidoreductase N-terminal" evidence="3">
    <location>
        <begin position="7"/>
        <end position="121"/>
    </location>
</feature>
<dbReference type="InterPro" id="IPR000683">
    <property type="entry name" value="Gfo/Idh/MocA-like_OxRdtase_N"/>
</dbReference>
<protein>
    <submittedName>
        <fullName evidence="5">Oxidoreductase</fullName>
    </submittedName>
</protein>
<keyword evidence="6" id="KW-1185">Reference proteome</keyword>
<keyword evidence="1" id="KW-0560">Oxidoreductase</keyword>
<comment type="caution">
    <text evidence="5">The sequence shown here is derived from an EMBL/GenBank/DDBJ whole genome shotgun (WGS) entry which is preliminary data.</text>
</comment>
<dbReference type="EMBL" id="BMMQ01000003">
    <property type="protein sequence ID" value="GGO63088.1"/>
    <property type="molecule type" value="Genomic_DNA"/>
</dbReference>
<keyword evidence="2" id="KW-0520">NAD</keyword>
<accession>A0ABQ2N4V5</accession>
<dbReference type="InterPro" id="IPR036291">
    <property type="entry name" value="NAD(P)-bd_dom_sf"/>
</dbReference>
<evidence type="ECO:0000313" key="5">
    <source>
        <dbReference type="EMBL" id="GGO63088.1"/>
    </source>
</evidence>
<evidence type="ECO:0000259" key="4">
    <source>
        <dbReference type="Pfam" id="PF22725"/>
    </source>
</evidence>
<dbReference type="SUPFAM" id="SSF55347">
    <property type="entry name" value="Glyceraldehyde-3-phosphate dehydrogenase-like, C-terminal domain"/>
    <property type="match status" value="1"/>
</dbReference>
<dbReference type="PANTHER" id="PTHR43818">
    <property type="entry name" value="BCDNA.GH03377"/>
    <property type="match status" value="1"/>
</dbReference>
<gene>
    <name evidence="5" type="ORF">GCM10010910_14790</name>
</gene>
<dbReference type="Pfam" id="PF22725">
    <property type="entry name" value="GFO_IDH_MocA_C3"/>
    <property type="match status" value="1"/>
</dbReference>
<evidence type="ECO:0000259" key="3">
    <source>
        <dbReference type="Pfam" id="PF01408"/>
    </source>
</evidence>
<dbReference type="Gene3D" id="3.30.360.10">
    <property type="entry name" value="Dihydrodipicolinate Reductase, domain 2"/>
    <property type="match status" value="1"/>
</dbReference>
<dbReference type="InterPro" id="IPR055170">
    <property type="entry name" value="GFO_IDH_MocA-like_dom"/>
</dbReference>
<dbReference type="InterPro" id="IPR050463">
    <property type="entry name" value="Gfo/Idh/MocA_oxidrdct_glycsds"/>
</dbReference>
<dbReference type="Pfam" id="PF01408">
    <property type="entry name" value="GFO_IDH_MocA"/>
    <property type="match status" value="1"/>
</dbReference>
<dbReference type="PANTHER" id="PTHR43818:SF11">
    <property type="entry name" value="BCDNA.GH03377"/>
    <property type="match status" value="1"/>
</dbReference>
<dbReference type="Proteomes" id="UP000638043">
    <property type="component" value="Unassembled WGS sequence"/>
</dbReference>
<proteinExistence type="predicted"/>
<evidence type="ECO:0000256" key="2">
    <source>
        <dbReference type="ARBA" id="ARBA00023027"/>
    </source>
</evidence>
<evidence type="ECO:0000313" key="6">
    <source>
        <dbReference type="Proteomes" id="UP000638043"/>
    </source>
</evidence>
<sequence length="366" mass="38933">MTQRAMGIGFVGAGMISDTYLEHLAQFPEVEVVAVGDIDAGRAAVQAAKHDVPVSGTPDEVLAHPDVELVVNLTIPAVHAEVSLAAIEAGKHVWSEKPIATAFADAQRLLARAEERGLRVGIAPDTVLGQGVQSALRAIRSGVIGQPIAAYTAMMTLGPDKWHPNPDFFFQPGAGPVLDMGPYYLTTLVNVFGSAARASAFGLASTPTRRVVEGPRAGEEFPVLIPTHVNANLEFVDGGTSSSVFSWESSLVRMGVVEITGTEGTLSIPDPNMFEGPLRVMRPGSEQRWEDLPVEGTIGGRGLGVLDMVRGIRSGRPHRASGEIGLHVLETMLAIEESVRTGQTIDIASRIDRPEPIPEGWTPYEA</sequence>
<dbReference type="Gene3D" id="3.40.50.720">
    <property type="entry name" value="NAD(P)-binding Rossmann-like Domain"/>
    <property type="match status" value="1"/>
</dbReference>
<dbReference type="RefSeq" id="WP_188700740.1">
    <property type="nucleotide sequence ID" value="NZ_BMMQ01000003.1"/>
</dbReference>
<name>A0ABQ2N4V5_9MICO</name>
<feature type="domain" description="GFO/IDH/MocA-like oxidoreductase" evidence="4">
    <location>
        <begin position="133"/>
        <end position="266"/>
    </location>
</feature>
<organism evidence="5 6">
    <name type="scientific">Microbacterium nanhaiense</name>
    <dbReference type="NCBI Taxonomy" id="1301026"/>
    <lineage>
        <taxon>Bacteria</taxon>
        <taxon>Bacillati</taxon>
        <taxon>Actinomycetota</taxon>
        <taxon>Actinomycetes</taxon>
        <taxon>Micrococcales</taxon>
        <taxon>Microbacteriaceae</taxon>
        <taxon>Microbacterium</taxon>
    </lineage>
</organism>
<evidence type="ECO:0000256" key="1">
    <source>
        <dbReference type="ARBA" id="ARBA00023002"/>
    </source>
</evidence>